<name>A0A5C5ZIG4_9BACT</name>
<sequence length="312" mass="36112">MRIAVPKDFDFVRAVCSYGYFLLAPNLWRPETLSLLRVFDPAEGGLEGERLSTEIDQPGGRGAPVRVRCDRPLAAAERAFVRRALARMLRVEDDLARWRRLNPAAKRRGFGRLFRSPTLFEDMVKTITSCNVGWTSTIRMNELLVELVGEGAFPTAERLARWTPARLQKRCRVGYRAKRIIGLARRFDRGEVDPVWFESPQRSTDELREAILALDGFGPYAAANVLQTLGHYDHLPIDTETYRHYCHMTGRSRPANDKELDPLIEARYARFGPYPFLAYWFELWRDYERRHGDAWTWEPRTTGRSFTASKLK</sequence>
<evidence type="ECO:0000256" key="3">
    <source>
        <dbReference type="ARBA" id="ARBA00044632"/>
    </source>
</evidence>
<dbReference type="EMBL" id="SJPQ01000005">
    <property type="protein sequence ID" value="TWT86333.1"/>
    <property type="molecule type" value="Genomic_DNA"/>
</dbReference>
<dbReference type="SUPFAM" id="SSF48150">
    <property type="entry name" value="DNA-glycosylase"/>
    <property type="match status" value="1"/>
</dbReference>
<dbReference type="Gene3D" id="1.10.340.30">
    <property type="entry name" value="Hypothetical protein, domain 2"/>
    <property type="match status" value="1"/>
</dbReference>
<reference evidence="5 6" key="1">
    <citation type="submission" date="2019-02" db="EMBL/GenBank/DDBJ databases">
        <title>Deep-cultivation of Planctomycetes and their phenomic and genomic characterization uncovers novel biology.</title>
        <authorList>
            <person name="Wiegand S."/>
            <person name="Jogler M."/>
            <person name="Boedeker C."/>
            <person name="Pinto D."/>
            <person name="Vollmers J."/>
            <person name="Rivas-Marin E."/>
            <person name="Kohn T."/>
            <person name="Peeters S.H."/>
            <person name="Heuer A."/>
            <person name="Rast P."/>
            <person name="Oberbeckmann S."/>
            <person name="Bunk B."/>
            <person name="Jeske O."/>
            <person name="Meyerdierks A."/>
            <person name="Storesund J.E."/>
            <person name="Kallscheuer N."/>
            <person name="Luecker S."/>
            <person name="Lage O.M."/>
            <person name="Pohl T."/>
            <person name="Merkel B.J."/>
            <person name="Hornburger P."/>
            <person name="Mueller R.-W."/>
            <person name="Bruemmer F."/>
            <person name="Labrenz M."/>
            <person name="Spormann A.M."/>
            <person name="Op Den Camp H."/>
            <person name="Overmann J."/>
            <person name="Amann R."/>
            <person name="Jetten M.S.M."/>
            <person name="Mascher T."/>
            <person name="Medema M.H."/>
            <person name="Devos D.P."/>
            <person name="Kaster A.-K."/>
            <person name="Ovreas L."/>
            <person name="Rohde M."/>
            <person name="Galperin M.Y."/>
            <person name="Jogler C."/>
        </authorList>
    </citation>
    <scope>NUCLEOTIDE SEQUENCE [LARGE SCALE GENOMIC DNA]</scope>
    <source>
        <strain evidence="5 6">Mal64</strain>
    </source>
</reference>
<protein>
    <recommendedName>
        <fullName evidence="2">DNA-(apurinic or apyrimidinic site) lyase</fullName>
        <ecNumber evidence="2">4.2.99.18</ecNumber>
    </recommendedName>
</protein>
<dbReference type="Proteomes" id="UP000315440">
    <property type="component" value="Unassembled WGS sequence"/>
</dbReference>
<dbReference type="GO" id="GO:0034039">
    <property type="term" value="F:8-oxo-7,8-dihydroguanine DNA N-glycosylase activity"/>
    <property type="evidence" value="ECO:0007669"/>
    <property type="project" value="TreeGrafter"/>
</dbReference>
<dbReference type="EC" id="4.2.99.18" evidence="2"/>
<keyword evidence="6" id="KW-1185">Reference proteome</keyword>
<dbReference type="SMART" id="SM00478">
    <property type="entry name" value="ENDO3c"/>
    <property type="match status" value="1"/>
</dbReference>
<evidence type="ECO:0000256" key="1">
    <source>
        <dbReference type="ARBA" id="ARBA00010679"/>
    </source>
</evidence>
<feature type="domain" description="HhH-GPD" evidence="4">
    <location>
        <begin position="128"/>
        <end position="274"/>
    </location>
</feature>
<comment type="similarity">
    <text evidence="1">Belongs to the type-1 OGG1 family.</text>
</comment>
<gene>
    <name evidence="5" type="ORF">Mal64_38740</name>
</gene>
<evidence type="ECO:0000313" key="5">
    <source>
        <dbReference type="EMBL" id="TWT86333.1"/>
    </source>
</evidence>
<organism evidence="5 6">
    <name type="scientific">Pseudobythopirellula maris</name>
    <dbReference type="NCBI Taxonomy" id="2527991"/>
    <lineage>
        <taxon>Bacteria</taxon>
        <taxon>Pseudomonadati</taxon>
        <taxon>Planctomycetota</taxon>
        <taxon>Planctomycetia</taxon>
        <taxon>Pirellulales</taxon>
        <taxon>Lacipirellulaceae</taxon>
        <taxon>Pseudobythopirellula</taxon>
    </lineage>
</organism>
<dbReference type="InterPro" id="IPR011257">
    <property type="entry name" value="DNA_glycosylase"/>
</dbReference>
<dbReference type="InterPro" id="IPR003265">
    <property type="entry name" value="HhH-GPD_domain"/>
</dbReference>
<evidence type="ECO:0000259" key="4">
    <source>
        <dbReference type="SMART" id="SM00478"/>
    </source>
</evidence>
<dbReference type="AlphaFoldDB" id="A0A5C5ZIG4"/>
<dbReference type="GO" id="GO:0006285">
    <property type="term" value="P:base-excision repair, AP site formation"/>
    <property type="evidence" value="ECO:0007669"/>
    <property type="project" value="TreeGrafter"/>
</dbReference>
<proteinExistence type="inferred from homology"/>
<accession>A0A5C5ZIG4</accession>
<comment type="caution">
    <text evidence="5">The sequence shown here is derived from an EMBL/GenBank/DDBJ whole genome shotgun (WGS) entry which is preliminary data.</text>
</comment>
<dbReference type="CDD" id="cd00056">
    <property type="entry name" value="ENDO3c"/>
    <property type="match status" value="1"/>
</dbReference>
<dbReference type="PANTHER" id="PTHR10242">
    <property type="entry name" value="8-OXOGUANINE DNA GLYCOSYLASE"/>
    <property type="match status" value="1"/>
</dbReference>
<dbReference type="PANTHER" id="PTHR10242:SF4">
    <property type="entry name" value="OS07G0657600 PROTEIN"/>
    <property type="match status" value="1"/>
</dbReference>
<dbReference type="InterPro" id="IPR052054">
    <property type="entry name" value="Oxidative_DNA_repair_enzyme"/>
</dbReference>
<dbReference type="GO" id="GO:0140078">
    <property type="term" value="F:class I DNA-(apurinic or apyrimidinic site) endonuclease activity"/>
    <property type="evidence" value="ECO:0007669"/>
    <property type="project" value="UniProtKB-EC"/>
</dbReference>
<comment type="catalytic activity">
    <reaction evidence="3">
        <text>2'-deoxyribonucleotide-(2'-deoxyribose 5'-phosphate)-2'-deoxyribonucleotide-DNA = a 3'-end 2'-deoxyribonucleotide-(2,3-dehydro-2,3-deoxyribose 5'-phosphate)-DNA + a 5'-end 5'-phospho-2'-deoxyribonucleoside-DNA + H(+)</text>
        <dbReference type="Rhea" id="RHEA:66592"/>
        <dbReference type="Rhea" id="RHEA-COMP:13180"/>
        <dbReference type="Rhea" id="RHEA-COMP:16897"/>
        <dbReference type="Rhea" id="RHEA-COMP:17067"/>
        <dbReference type="ChEBI" id="CHEBI:15378"/>
        <dbReference type="ChEBI" id="CHEBI:136412"/>
        <dbReference type="ChEBI" id="CHEBI:157695"/>
        <dbReference type="ChEBI" id="CHEBI:167181"/>
        <dbReference type="EC" id="4.2.99.18"/>
    </reaction>
</comment>
<evidence type="ECO:0000256" key="2">
    <source>
        <dbReference type="ARBA" id="ARBA00012720"/>
    </source>
</evidence>
<evidence type="ECO:0000313" key="6">
    <source>
        <dbReference type="Proteomes" id="UP000315440"/>
    </source>
</evidence>